<dbReference type="PROSITE" id="PS50048">
    <property type="entry name" value="ZN2_CY6_FUNGAL_2"/>
    <property type="match status" value="2"/>
</dbReference>
<keyword evidence="1" id="KW-0805">Transcription regulation</keyword>
<dbReference type="Pfam" id="PF00735">
    <property type="entry name" value="Septin"/>
    <property type="match status" value="2"/>
</dbReference>
<dbReference type="GO" id="GO:0000981">
    <property type="term" value="F:DNA-binding transcription factor activity, RNA polymerase II-specific"/>
    <property type="evidence" value="ECO:0007669"/>
    <property type="project" value="InterPro"/>
</dbReference>
<protein>
    <recommendedName>
        <fullName evidence="11">Zn(2)-C6 fungal-type domain-containing protein</fullName>
    </recommendedName>
</protein>
<proteinExistence type="inferred from homology"/>
<reference evidence="10" key="1">
    <citation type="journal article" date="2017" name="Nat. Ecol. Evol.">
        <title>Genome expansion and lineage-specific genetic innovations in the forest pathogenic fungi Armillaria.</title>
        <authorList>
            <person name="Sipos G."/>
            <person name="Prasanna A.N."/>
            <person name="Walter M.C."/>
            <person name="O'Connor E."/>
            <person name="Balint B."/>
            <person name="Krizsan K."/>
            <person name="Kiss B."/>
            <person name="Hess J."/>
            <person name="Varga T."/>
            <person name="Slot J."/>
            <person name="Riley R."/>
            <person name="Boka B."/>
            <person name="Rigling D."/>
            <person name="Barry K."/>
            <person name="Lee J."/>
            <person name="Mihaltcheva S."/>
            <person name="LaButti K."/>
            <person name="Lipzen A."/>
            <person name="Waldron R."/>
            <person name="Moloney N.M."/>
            <person name="Sperisen C."/>
            <person name="Kredics L."/>
            <person name="Vagvoelgyi C."/>
            <person name="Patrignani A."/>
            <person name="Fitzpatrick D."/>
            <person name="Nagy I."/>
            <person name="Doyle S."/>
            <person name="Anderson J.B."/>
            <person name="Grigoriev I.V."/>
            <person name="Gueldener U."/>
            <person name="Muensterkoetter M."/>
            <person name="Nagy L.G."/>
        </authorList>
    </citation>
    <scope>NUCLEOTIDE SEQUENCE [LARGE SCALE GENOMIC DNA]</scope>
    <source>
        <strain evidence="10">28-4</strain>
    </source>
</reference>
<feature type="compositionally biased region" description="Polar residues" evidence="6">
    <location>
        <begin position="596"/>
        <end position="609"/>
    </location>
</feature>
<name>A0A2H3BZR4_9AGAR</name>
<feature type="compositionally biased region" description="Basic and acidic residues" evidence="6">
    <location>
        <begin position="1"/>
        <end position="12"/>
    </location>
</feature>
<dbReference type="GO" id="GO:0003677">
    <property type="term" value="F:DNA binding"/>
    <property type="evidence" value="ECO:0007669"/>
    <property type="project" value="UniProtKB-KW"/>
</dbReference>
<evidence type="ECO:0000259" key="8">
    <source>
        <dbReference type="PROSITE" id="PS51719"/>
    </source>
</evidence>
<sequence length="822" mass="89195">MIAEHRIQDERAGSAAGSHLQPSLALPSHVTHVGSGLDAPAGPSLEFTLLVAGSRGGKTSFLRLLLDTFNVSPSASQDQLASVAKFVQGCSGRTSHIRSASIDVDLDLDGNGPLRTLTLHLVDTPSLDFRDEQPAERLVADTLRYVESRFAECIEDPRNSSSTDRYVHLCLYFLDPDQIVPSQIPAPLAPPRARANSFSQPDHDPLILELPVANNPLLTRPTLPSSDINTIRRLSTRVNVLPVVSRADILSNDRLAAVKMAIRRDLAAAGIGFGIFDDAYHSHPGNISPSNGELTNGYVNGTSSATSSPPSSPVSSSLRLPYALISPDIYSHSDGVPRIPMSRQQLVHQYAPSYHSPPSKLVRGKFIRTYRWGSLDVLDPCHCDFLRLRNAIFHHMETLQTYTRDYLFDKFKLEYLQTSHPSLSRHLVQNQGIPRNSAISSRPILAIDTAGPHNSISRHHSLSVSRDASASAARDMRSVPLTRPLPDISVSVSTKGLTSTSNGSYFATSLTDSRSEAKQRTKKITVACNFCRSRKLKCDGGRPACSQCVKRSNSCDYMPQSKRRGGLRTSRDRDSGSDSADEPSPDALDTPVSEVPSLSLSRRTSNAGSMTPLPSIGVSTDASTSSIRSKGSMSESRSYWADNELPRIATLSLPEHSPSTPVPMSAPPLPPIRPASEHQAAQRKRAATAPGKSGRQPSTSGPKVVACNFCRARKTKCDGAHPACSSCVRRNLSCNYVNDRNGGDPLRKASKRASNARHSPPSPPSSRMVPTPLSAKEGNDYILYVEGGGEYDMKRMMEHPDMNRPTKKMRVEGSSMAIDAIP</sequence>
<dbReference type="Proteomes" id="UP000218334">
    <property type="component" value="Unassembled WGS sequence"/>
</dbReference>
<dbReference type="InterPro" id="IPR027417">
    <property type="entry name" value="P-loop_NTPase"/>
</dbReference>
<dbReference type="PRINTS" id="PR00755">
    <property type="entry name" value="AFLATOXINBRP"/>
</dbReference>
<evidence type="ECO:0000256" key="1">
    <source>
        <dbReference type="ARBA" id="ARBA00023015"/>
    </source>
</evidence>
<feature type="region of interest" description="Disordered" evidence="6">
    <location>
        <begin position="736"/>
        <end position="774"/>
    </location>
</feature>
<dbReference type="GO" id="GO:0008270">
    <property type="term" value="F:zinc ion binding"/>
    <property type="evidence" value="ECO:0007669"/>
    <property type="project" value="InterPro"/>
</dbReference>
<feature type="compositionally biased region" description="Pro residues" evidence="6">
    <location>
        <begin position="660"/>
        <end position="673"/>
    </location>
</feature>
<evidence type="ECO:0000256" key="4">
    <source>
        <dbReference type="ARBA" id="ARBA00023242"/>
    </source>
</evidence>
<comment type="similarity">
    <text evidence="5">Belongs to the TRAFAC class TrmE-Era-EngA-EngB-Septin-like GTPase superfamily. Septin GTPase family.</text>
</comment>
<dbReference type="PANTHER" id="PTHR31069:SF32">
    <property type="entry name" value="ARGININE METABOLISM REGULATION PROTEIN II"/>
    <property type="match status" value="1"/>
</dbReference>
<evidence type="ECO:0000256" key="2">
    <source>
        <dbReference type="ARBA" id="ARBA00023125"/>
    </source>
</evidence>
<keyword evidence="5" id="KW-0342">GTP-binding</keyword>
<evidence type="ECO:0000256" key="5">
    <source>
        <dbReference type="RuleBase" id="RU004560"/>
    </source>
</evidence>
<feature type="region of interest" description="Disordered" evidence="6">
    <location>
        <begin position="652"/>
        <end position="703"/>
    </location>
</feature>
<feature type="domain" description="Septin-type G" evidence="8">
    <location>
        <begin position="43"/>
        <end position="418"/>
    </location>
</feature>
<evidence type="ECO:0000313" key="10">
    <source>
        <dbReference type="Proteomes" id="UP000218334"/>
    </source>
</evidence>
<keyword evidence="5" id="KW-0547">Nucleotide-binding</keyword>
<dbReference type="Pfam" id="PF00172">
    <property type="entry name" value="Zn_clus"/>
    <property type="match status" value="2"/>
</dbReference>
<feature type="domain" description="Zn(2)-C6 fungal-type" evidence="7">
    <location>
        <begin position="706"/>
        <end position="736"/>
    </location>
</feature>
<feature type="compositionally biased region" description="Polar residues" evidence="6">
    <location>
        <begin position="287"/>
        <end position="302"/>
    </location>
</feature>
<keyword evidence="10" id="KW-1185">Reference proteome</keyword>
<feature type="region of interest" description="Disordered" evidence="6">
    <location>
        <begin position="287"/>
        <end position="315"/>
    </location>
</feature>
<dbReference type="CDD" id="cd00067">
    <property type="entry name" value="GAL4"/>
    <property type="match status" value="2"/>
</dbReference>
<accession>A0A2H3BZR4</accession>
<dbReference type="PROSITE" id="PS00463">
    <property type="entry name" value="ZN2_CY6_FUNGAL_1"/>
    <property type="match status" value="2"/>
</dbReference>
<dbReference type="PROSITE" id="PS51719">
    <property type="entry name" value="G_SEPTIN"/>
    <property type="match status" value="1"/>
</dbReference>
<dbReference type="PANTHER" id="PTHR31069">
    <property type="entry name" value="OLEATE-ACTIVATED TRANSCRIPTION FACTOR 1-RELATED"/>
    <property type="match status" value="1"/>
</dbReference>
<keyword evidence="3" id="KW-0804">Transcription</keyword>
<gene>
    <name evidence="9" type="ORF">ARMSODRAFT_951166</name>
</gene>
<organism evidence="9 10">
    <name type="scientific">Armillaria solidipes</name>
    <dbReference type="NCBI Taxonomy" id="1076256"/>
    <lineage>
        <taxon>Eukaryota</taxon>
        <taxon>Fungi</taxon>
        <taxon>Dikarya</taxon>
        <taxon>Basidiomycota</taxon>
        <taxon>Agaricomycotina</taxon>
        <taxon>Agaricomycetes</taxon>
        <taxon>Agaricomycetidae</taxon>
        <taxon>Agaricales</taxon>
        <taxon>Marasmiineae</taxon>
        <taxon>Physalacriaceae</taxon>
        <taxon>Armillaria</taxon>
    </lineage>
</organism>
<feature type="domain" description="Zn(2)-C6 fungal-type" evidence="7">
    <location>
        <begin position="527"/>
        <end position="557"/>
    </location>
</feature>
<feature type="compositionally biased region" description="Polar residues" evidence="6">
    <location>
        <begin position="617"/>
        <end position="637"/>
    </location>
</feature>
<feature type="compositionally biased region" description="Low complexity" evidence="6">
    <location>
        <begin position="462"/>
        <end position="473"/>
    </location>
</feature>
<dbReference type="AlphaFoldDB" id="A0A2H3BZR4"/>
<feature type="region of interest" description="Disordered" evidence="6">
    <location>
        <begin position="453"/>
        <end position="483"/>
    </location>
</feature>
<keyword evidence="2" id="KW-0238">DNA-binding</keyword>
<evidence type="ECO:0000313" key="9">
    <source>
        <dbReference type="EMBL" id="PBK75090.1"/>
    </source>
</evidence>
<dbReference type="SMART" id="SM00066">
    <property type="entry name" value="GAL4"/>
    <property type="match status" value="2"/>
</dbReference>
<dbReference type="InterPro" id="IPR050675">
    <property type="entry name" value="OAF3"/>
</dbReference>
<dbReference type="InterPro" id="IPR001138">
    <property type="entry name" value="Zn2Cys6_DnaBD"/>
</dbReference>
<evidence type="ECO:0000256" key="3">
    <source>
        <dbReference type="ARBA" id="ARBA00023163"/>
    </source>
</evidence>
<evidence type="ECO:0000259" key="7">
    <source>
        <dbReference type="PROSITE" id="PS50048"/>
    </source>
</evidence>
<keyword evidence="4" id="KW-0539">Nucleus</keyword>
<feature type="compositionally biased region" description="Low complexity" evidence="6">
    <location>
        <begin position="303"/>
        <end position="315"/>
    </location>
</feature>
<feature type="region of interest" description="Disordered" evidence="6">
    <location>
        <begin position="556"/>
        <end position="638"/>
    </location>
</feature>
<dbReference type="STRING" id="1076256.A0A2H3BZR4"/>
<dbReference type="GO" id="GO:0005525">
    <property type="term" value="F:GTP binding"/>
    <property type="evidence" value="ECO:0007669"/>
    <property type="project" value="UniProtKB-KW"/>
</dbReference>
<dbReference type="EMBL" id="KZ293418">
    <property type="protein sequence ID" value="PBK75090.1"/>
    <property type="molecule type" value="Genomic_DNA"/>
</dbReference>
<evidence type="ECO:0000256" key="6">
    <source>
        <dbReference type="SAM" id="MobiDB-lite"/>
    </source>
</evidence>
<dbReference type="InterPro" id="IPR030379">
    <property type="entry name" value="G_SEPTIN_dom"/>
</dbReference>
<dbReference type="SUPFAM" id="SSF57701">
    <property type="entry name" value="Zn2/Cys6 DNA-binding domain"/>
    <property type="match status" value="2"/>
</dbReference>
<dbReference type="InterPro" id="IPR036864">
    <property type="entry name" value="Zn2-C6_fun-type_DNA-bd_sf"/>
</dbReference>
<dbReference type="Gene3D" id="3.40.50.300">
    <property type="entry name" value="P-loop containing nucleotide triphosphate hydrolases"/>
    <property type="match status" value="1"/>
</dbReference>
<feature type="region of interest" description="Disordered" evidence="6">
    <location>
        <begin position="1"/>
        <end position="21"/>
    </location>
</feature>
<dbReference type="Gene3D" id="4.10.240.10">
    <property type="entry name" value="Zn(2)-C6 fungal-type DNA-binding domain"/>
    <property type="match status" value="2"/>
</dbReference>
<evidence type="ECO:0008006" key="11">
    <source>
        <dbReference type="Google" id="ProtNLM"/>
    </source>
</evidence>